<evidence type="ECO:0000256" key="3">
    <source>
        <dbReference type="ARBA" id="ARBA00022989"/>
    </source>
</evidence>
<evidence type="ECO:0000313" key="6">
    <source>
        <dbReference type="EMBL" id="ADW17271.1"/>
    </source>
</evidence>
<evidence type="ECO:0000256" key="5">
    <source>
        <dbReference type="SAM" id="Phobius"/>
    </source>
</evidence>
<evidence type="ECO:0000256" key="4">
    <source>
        <dbReference type="ARBA" id="ARBA00023136"/>
    </source>
</evidence>
<gene>
    <name evidence="6" type="ordered locus">Despr_1099</name>
</gene>
<feature type="transmembrane region" description="Helical" evidence="5">
    <location>
        <begin position="214"/>
        <end position="242"/>
    </location>
</feature>
<evidence type="ECO:0008006" key="8">
    <source>
        <dbReference type="Google" id="ProtNLM"/>
    </source>
</evidence>
<feature type="transmembrane region" description="Helical" evidence="5">
    <location>
        <begin position="97"/>
        <end position="117"/>
    </location>
</feature>
<keyword evidence="4 5" id="KW-0472">Membrane</keyword>
<evidence type="ECO:0000256" key="2">
    <source>
        <dbReference type="ARBA" id="ARBA00022692"/>
    </source>
</evidence>
<dbReference type="InterPro" id="IPR059112">
    <property type="entry name" value="CysZ/EI24"/>
</dbReference>
<keyword evidence="7" id="KW-1185">Reference proteome</keyword>
<proteinExistence type="predicted"/>
<comment type="subcellular location">
    <subcellularLocation>
        <location evidence="1">Membrane</location>
        <topology evidence="1">Multi-pass membrane protein</topology>
    </subcellularLocation>
</comment>
<dbReference type="KEGG" id="dpr:Despr_1099"/>
<dbReference type="EMBL" id="CP002364">
    <property type="protein sequence ID" value="ADW17271.1"/>
    <property type="molecule type" value="Genomic_DNA"/>
</dbReference>
<sequence length="263" mass="30009">MNNESFRGNPPTPPWVPLSFSLTFLFRYPRLLGWSLILVLLTGTLTWLGYLFSVDLISQLTGSFFTTPPTVEKFWHWPVLWGWIALKWIFFVLSRVVAFYLAFVLAYSLTTPGYVFLSTWAGNRYTVQAGEGEASLTLAGVLIDLWEGVKIGAMGLVVAVAALFANFIPVIGQAAVFVLYTFYSALMFVDYPASRYRWTLGEKLRWVRRYHQQAFRLGIFPAMISMIPLLNVFLMALFFPLFTIHTTLNFLVIEGKKEVIISR</sequence>
<feature type="transmembrane region" description="Helical" evidence="5">
    <location>
        <begin position="74"/>
        <end position="91"/>
    </location>
</feature>
<dbReference type="Proteomes" id="UP000006365">
    <property type="component" value="Chromosome"/>
</dbReference>
<name>A0A7U3YKW5_DESPD</name>
<keyword evidence="3 5" id="KW-1133">Transmembrane helix</keyword>
<keyword evidence="2 5" id="KW-0812">Transmembrane</keyword>
<dbReference type="RefSeq" id="WP_015723814.1">
    <property type="nucleotide sequence ID" value="NC_014972.1"/>
</dbReference>
<reference evidence="6 7" key="1">
    <citation type="journal article" date="2011" name="Stand. Genomic Sci.">
        <title>Complete genome sequence of Desulfobulbus propionicus type strain (1pr3).</title>
        <authorList>
            <person name="Pagani I."/>
            <person name="Lapidus A."/>
            <person name="Nolan M."/>
            <person name="Lucas S."/>
            <person name="Hammon N."/>
            <person name="Deshpande S."/>
            <person name="Cheng J.F."/>
            <person name="Chertkov O."/>
            <person name="Davenport K."/>
            <person name="Tapia R."/>
            <person name="Han C."/>
            <person name="Goodwin L."/>
            <person name="Pitluck S."/>
            <person name="Liolios K."/>
            <person name="Mavromatis K."/>
            <person name="Ivanova N."/>
            <person name="Mikhailova N."/>
            <person name="Pati A."/>
            <person name="Chen A."/>
            <person name="Palaniappan K."/>
            <person name="Land M."/>
            <person name="Hauser L."/>
            <person name="Chang Y.J."/>
            <person name="Jeffries C.D."/>
            <person name="Detter J.C."/>
            <person name="Brambilla E."/>
            <person name="Kannan K.P."/>
            <person name="Djao O.D."/>
            <person name="Rohde M."/>
            <person name="Pukall R."/>
            <person name="Spring S."/>
            <person name="Goker M."/>
            <person name="Sikorski J."/>
            <person name="Woyke T."/>
            <person name="Bristow J."/>
            <person name="Eisen J.A."/>
            <person name="Markowitz V."/>
            <person name="Hugenholtz P."/>
            <person name="Kyrpides N.C."/>
            <person name="Klenk H.P."/>
        </authorList>
    </citation>
    <scope>NUCLEOTIDE SEQUENCE [LARGE SCALE GENOMIC DNA]</scope>
    <source>
        <strain evidence="7">ATCC 33891 / DSM 2032 / 1pr3</strain>
    </source>
</reference>
<evidence type="ECO:0000256" key="1">
    <source>
        <dbReference type="ARBA" id="ARBA00004141"/>
    </source>
</evidence>
<dbReference type="AlphaFoldDB" id="A0A7U3YKW5"/>
<accession>A0A7U3YKW5</accession>
<protein>
    <recommendedName>
        <fullName evidence="8">Cysteine biosynthesis protein</fullName>
    </recommendedName>
</protein>
<evidence type="ECO:0000313" key="7">
    <source>
        <dbReference type="Proteomes" id="UP000006365"/>
    </source>
</evidence>
<dbReference type="Pfam" id="PF07264">
    <property type="entry name" value="EI24"/>
    <property type="match status" value="1"/>
</dbReference>
<organism evidence="6 7">
    <name type="scientific">Desulfobulbus propionicus (strain ATCC 33891 / DSM 2032 / VKM B-1956 / 1pr3)</name>
    <dbReference type="NCBI Taxonomy" id="577650"/>
    <lineage>
        <taxon>Bacteria</taxon>
        <taxon>Pseudomonadati</taxon>
        <taxon>Thermodesulfobacteriota</taxon>
        <taxon>Desulfobulbia</taxon>
        <taxon>Desulfobulbales</taxon>
        <taxon>Desulfobulbaceae</taxon>
        <taxon>Desulfobulbus</taxon>
    </lineage>
</organism>
<feature type="transmembrane region" description="Helical" evidence="5">
    <location>
        <begin position="31"/>
        <end position="53"/>
    </location>
</feature>